<evidence type="ECO:0000256" key="1">
    <source>
        <dbReference type="SAM" id="MobiDB-lite"/>
    </source>
</evidence>
<keyword evidence="3" id="KW-1185">Reference proteome</keyword>
<name>K0T9G2_THAOC</name>
<dbReference type="Gene3D" id="1.25.10.10">
    <property type="entry name" value="Leucine-rich Repeat Variant"/>
    <property type="match status" value="1"/>
</dbReference>
<dbReference type="InterPro" id="IPR011989">
    <property type="entry name" value="ARM-like"/>
</dbReference>
<organism evidence="2 3">
    <name type="scientific">Thalassiosira oceanica</name>
    <name type="common">Marine diatom</name>
    <dbReference type="NCBI Taxonomy" id="159749"/>
    <lineage>
        <taxon>Eukaryota</taxon>
        <taxon>Sar</taxon>
        <taxon>Stramenopiles</taxon>
        <taxon>Ochrophyta</taxon>
        <taxon>Bacillariophyta</taxon>
        <taxon>Coscinodiscophyceae</taxon>
        <taxon>Thalassiosirophycidae</taxon>
        <taxon>Thalassiosirales</taxon>
        <taxon>Thalassiosiraceae</taxon>
        <taxon>Thalassiosira</taxon>
    </lineage>
</organism>
<evidence type="ECO:0000313" key="3">
    <source>
        <dbReference type="Proteomes" id="UP000266841"/>
    </source>
</evidence>
<evidence type="ECO:0008006" key="4">
    <source>
        <dbReference type="Google" id="ProtNLM"/>
    </source>
</evidence>
<dbReference type="SUPFAM" id="SSF48371">
    <property type="entry name" value="ARM repeat"/>
    <property type="match status" value="1"/>
</dbReference>
<feature type="region of interest" description="Disordered" evidence="1">
    <location>
        <begin position="1"/>
        <end position="42"/>
    </location>
</feature>
<dbReference type="InterPro" id="IPR016024">
    <property type="entry name" value="ARM-type_fold"/>
</dbReference>
<dbReference type="EMBL" id="AGNL01004308">
    <property type="protein sequence ID" value="EJK73679.1"/>
    <property type="molecule type" value="Genomic_DNA"/>
</dbReference>
<comment type="caution">
    <text evidence="2">The sequence shown here is derived from an EMBL/GenBank/DDBJ whole genome shotgun (WGS) entry which is preliminary data.</text>
</comment>
<reference evidence="2 3" key="1">
    <citation type="journal article" date="2012" name="Genome Biol.">
        <title>Genome and low-iron response of an oceanic diatom adapted to chronic iron limitation.</title>
        <authorList>
            <person name="Lommer M."/>
            <person name="Specht M."/>
            <person name="Roy A.S."/>
            <person name="Kraemer L."/>
            <person name="Andreson R."/>
            <person name="Gutowska M.A."/>
            <person name="Wolf J."/>
            <person name="Bergner S.V."/>
            <person name="Schilhabel M.B."/>
            <person name="Klostermeier U.C."/>
            <person name="Beiko R.G."/>
            <person name="Rosenstiel P."/>
            <person name="Hippler M."/>
            <person name="Laroche J."/>
        </authorList>
    </citation>
    <scope>NUCLEOTIDE SEQUENCE [LARGE SCALE GENOMIC DNA]</scope>
    <source>
        <strain evidence="2 3">CCMP1005</strain>
    </source>
</reference>
<sequence>MAARIHPIEGNNEDESVSLSSESEVPPPATKRTRGQLDATNANRRKVISETFEAEERPVPAGGVSIPTASRVTYEIAGVCQVIELIYRCSKEVMEVSFNHVGRDYLRLFCRVSSLALVYYQGQDESQEVSNEFNIKASNTILTAVTKTLSHFARAPSKTIDMAKHPRLLPLFVTFIRPSSEGIPFEARRNTLWILANMACCTENMQAMAFHDGHAVLDALIATTNVEFGAVNDSTELRISQELLQSILLQYSAFRCLLNLTWNEGNKMLLSERQDLVESIISTLSILPNRVEGDADAESYNTIIRTARRFAIGTLRNLANTPPRQKVLLCSYRERIILDVLCDATEDDRDMVLRDKAFAVVFNLISNDTANDIITHPRLLDVLVDAASATTSDTGTESSSSMSLRSLQSLELLLSGGIPESSHQRLHQALDQVSVARRLTEIRVDSPPD</sequence>
<dbReference type="AlphaFoldDB" id="K0T9G2"/>
<dbReference type="OrthoDB" id="43631at2759"/>
<evidence type="ECO:0000313" key="2">
    <source>
        <dbReference type="EMBL" id="EJK73679.1"/>
    </source>
</evidence>
<proteinExistence type="predicted"/>
<dbReference type="eggNOG" id="ENOG502SR59">
    <property type="taxonomic scope" value="Eukaryota"/>
</dbReference>
<protein>
    <recommendedName>
        <fullName evidence="4">Ataxin-10 domain-containing protein</fullName>
    </recommendedName>
</protein>
<dbReference type="Proteomes" id="UP000266841">
    <property type="component" value="Unassembled WGS sequence"/>
</dbReference>
<accession>K0T9G2</accession>
<gene>
    <name evidence="2" type="ORF">THAOC_04684</name>
</gene>